<feature type="transmembrane region" description="Helical" evidence="1">
    <location>
        <begin position="357"/>
        <end position="375"/>
    </location>
</feature>
<feature type="transmembrane region" description="Helical" evidence="1">
    <location>
        <begin position="184"/>
        <end position="216"/>
    </location>
</feature>
<keyword evidence="1" id="KW-0472">Membrane</keyword>
<accession>A0A1S1Z0V8</accession>
<feature type="domain" description="DUF6311" evidence="2">
    <location>
        <begin position="56"/>
        <end position="388"/>
    </location>
</feature>
<feature type="transmembrane region" description="Helical" evidence="1">
    <location>
        <begin position="289"/>
        <end position="305"/>
    </location>
</feature>
<organism evidence="3 4">
    <name type="scientific">Flammeovirga pacifica</name>
    <dbReference type="NCBI Taxonomy" id="915059"/>
    <lineage>
        <taxon>Bacteria</taxon>
        <taxon>Pseudomonadati</taxon>
        <taxon>Bacteroidota</taxon>
        <taxon>Cytophagia</taxon>
        <taxon>Cytophagales</taxon>
        <taxon>Flammeovirgaceae</taxon>
        <taxon>Flammeovirga</taxon>
    </lineage>
</organism>
<dbReference type="AlphaFoldDB" id="A0A1S1Z0V8"/>
<dbReference type="InterPro" id="IPR046278">
    <property type="entry name" value="DUF6311"/>
</dbReference>
<feature type="transmembrane region" description="Helical" evidence="1">
    <location>
        <begin position="317"/>
        <end position="337"/>
    </location>
</feature>
<feature type="transmembrane region" description="Helical" evidence="1">
    <location>
        <begin position="228"/>
        <end position="246"/>
    </location>
</feature>
<dbReference type="STRING" id="915059.NH26_11205"/>
<feature type="transmembrane region" description="Helical" evidence="1">
    <location>
        <begin position="157"/>
        <end position="177"/>
    </location>
</feature>
<proteinExistence type="predicted"/>
<feature type="transmembrane region" description="Helical" evidence="1">
    <location>
        <begin position="14"/>
        <end position="31"/>
    </location>
</feature>
<feature type="transmembrane region" description="Helical" evidence="1">
    <location>
        <begin position="382"/>
        <end position="398"/>
    </location>
</feature>
<feature type="transmembrane region" description="Helical" evidence="1">
    <location>
        <begin position="134"/>
        <end position="151"/>
    </location>
</feature>
<evidence type="ECO:0000313" key="4">
    <source>
        <dbReference type="Proteomes" id="UP000179797"/>
    </source>
</evidence>
<dbReference type="Pfam" id="PF19830">
    <property type="entry name" value="DUF6311"/>
    <property type="match status" value="1"/>
</dbReference>
<name>A0A1S1Z0V8_FLAPC</name>
<dbReference type="Proteomes" id="UP000179797">
    <property type="component" value="Unassembled WGS sequence"/>
</dbReference>
<comment type="caution">
    <text evidence="3">The sequence shown here is derived from an EMBL/GenBank/DDBJ whole genome shotgun (WGS) entry which is preliminary data.</text>
</comment>
<reference evidence="3 4" key="1">
    <citation type="journal article" date="2012" name="Int. J. Syst. Evol. Microbiol.">
        <title>Flammeovirga pacifica sp. nov., isolated from deep-sea sediment.</title>
        <authorList>
            <person name="Xu H."/>
            <person name="Fu Y."/>
            <person name="Yang N."/>
            <person name="Ding Z."/>
            <person name="Lai Q."/>
            <person name="Zeng R."/>
        </authorList>
    </citation>
    <scope>NUCLEOTIDE SEQUENCE [LARGE SCALE GENOMIC DNA]</scope>
    <source>
        <strain evidence="4">DSM 24597 / LMG 26175 / WPAGA1</strain>
    </source>
</reference>
<dbReference type="EMBL" id="JRYR02000001">
    <property type="protein sequence ID" value="OHX66882.1"/>
    <property type="molecule type" value="Genomic_DNA"/>
</dbReference>
<protein>
    <recommendedName>
        <fullName evidence="2">DUF6311 domain-containing protein</fullName>
    </recommendedName>
</protein>
<evidence type="ECO:0000313" key="3">
    <source>
        <dbReference type="EMBL" id="OHX66882.1"/>
    </source>
</evidence>
<dbReference type="OrthoDB" id="976311at2"/>
<keyword evidence="4" id="KW-1185">Reference proteome</keyword>
<dbReference type="RefSeq" id="WP_044223034.1">
    <property type="nucleotide sequence ID" value="NZ_JRYR02000001.1"/>
</dbReference>
<keyword evidence="1" id="KW-1133">Transmembrane helix</keyword>
<feature type="transmembrane region" description="Helical" evidence="1">
    <location>
        <begin position="76"/>
        <end position="97"/>
    </location>
</feature>
<evidence type="ECO:0000256" key="1">
    <source>
        <dbReference type="SAM" id="Phobius"/>
    </source>
</evidence>
<evidence type="ECO:0000259" key="2">
    <source>
        <dbReference type="Pfam" id="PF19830"/>
    </source>
</evidence>
<sequence length="688" mass="81107">MTLKKQLKELSDKNINFIGLCILTIIISIIYKDVLLHPNSTLNYDDSVDGLKNYFIFIWLAKFGHANAMNYPFGEIILLTDSIPILSYPIYLLKYIGLDLNQYSIGILHLSMFLCYPISYLASVRVFKHYNCSAIYSNIFALIITLGNPVNCRILKHYGLFFFLITPLLILLIIKFLHQKNYKYLFWIFIMNFSGYYIHGYVGMLWCGLTLFIFSFTLFSNTKNRKKLFLGILSVIIATALYYLSVKITDDHLWRSKTSFVLFDFGISLKIIFEKFFPGTIDINNSLQFNYFFWSLCITTTYILIKKRKKVLKIDLTLITFTLTAIIFLMYGATVFIRFKWVLALIPPLEQIRELVRFGWVFYLLIFIPFLVVNYKYLNKKILLPILFLGMIESIMYQKEIMNISLLDENIFLEDKSVKKIDTTNIDAIYANYTNNIWNKANENRFLNKLLYSFSYKTGIPCINTHYSRLSEEEWQLQSQLYTQGIEKSKLLFNRIQLDNKILVISYEKNIPKHWNLLKKLDSKYLYSIPIHDFIPPNTSLNSLKTGSIWNENPNYELSTKSAIKISKRNSDILTVKIDSLEIGQQYELTFWGYHYKMDSLSCDRLVLLQDNHRIGYNKNVDVYEVTANQWGMLSIPFIPKSNSDIKVRVINRIQKSPYYYDKIFNITYEQKDRKQPLLFTEFNVYKK</sequence>
<feature type="transmembrane region" description="Helical" evidence="1">
    <location>
        <begin position="103"/>
        <end position="122"/>
    </location>
</feature>
<gene>
    <name evidence="3" type="ORF">NH26_11205</name>
</gene>
<keyword evidence="1" id="KW-0812">Transmembrane</keyword>